<keyword evidence="2 5" id="KW-0689">Ribosomal protein</keyword>
<reference evidence="6 7" key="1">
    <citation type="submission" date="2020-08" db="EMBL/GenBank/DDBJ databases">
        <title>Sequencing the genomes of 1000 actinobacteria strains.</title>
        <authorList>
            <person name="Klenk H.-P."/>
        </authorList>
    </citation>
    <scope>NUCLEOTIDE SEQUENCE [LARGE SCALE GENOMIC DNA]</scope>
    <source>
        <strain evidence="6 7">DSM 19079</strain>
    </source>
</reference>
<proteinExistence type="inferred from homology"/>
<dbReference type="InterPro" id="IPR005823">
    <property type="entry name" value="Ribosomal_uL13_bac-type"/>
</dbReference>
<evidence type="ECO:0000256" key="4">
    <source>
        <dbReference type="ARBA" id="ARBA00035201"/>
    </source>
</evidence>
<comment type="caution">
    <text evidence="6">The sequence shown here is derived from an EMBL/GenBank/DDBJ whole genome shotgun (WGS) entry which is preliminary data.</text>
</comment>
<organism evidence="6 7">
    <name type="scientific">Micrococcus flavus</name>
    <dbReference type="NCBI Taxonomy" id="384602"/>
    <lineage>
        <taxon>Bacteria</taxon>
        <taxon>Bacillati</taxon>
        <taxon>Actinomycetota</taxon>
        <taxon>Actinomycetes</taxon>
        <taxon>Micrococcales</taxon>
        <taxon>Micrococcaceae</taxon>
        <taxon>Micrococcus</taxon>
    </lineage>
</organism>
<dbReference type="Pfam" id="PF00572">
    <property type="entry name" value="Ribosomal_L13"/>
    <property type="match status" value="1"/>
</dbReference>
<dbReference type="HAMAP" id="MF_01366">
    <property type="entry name" value="Ribosomal_uL13"/>
    <property type="match status" value="1"/>
</dbReference>
<comment type="subunit">
    <text evidence="5">Part of the 50S ribosomal subunit.</text>
</comment>
<name>A0A4Y8X585_9MICC</name>
<dbReference type="NCBIfam" id="TIGR01066">
    <property type="entry name" value="rplM_bact"/>
    <property type="match status" value="1"/>
</dbReference>
<dbReference type="RefSeq" id="WP_135028728.1">
    <property type="nucleotide sequence ID" value="NZ_BMLA01000006.1"/>
</dbReference>
<protein>
    <recommendedName>
        <fullName evidence="4 5">Large ribosomal subunit protein uL13</fullName>
    </recommendedName>
</protein>
<dbReference type="PIRSF" id="PIRSF002181">
    <property type="entry name" value="Ribosomal_L13"/>
    <property type="match status" value="1"/>
</dbReference>
<dbReference type="SUPFAM" id="SSF52161">
    <property type="entry name" value="Ribosomal protein L13"/>
    <property type="match status" value="1"/>
</dbReference>
<dbReference type="PANTHER" id="PTHR11545">
    <property type="entry name" value="RIBOSOMAL PROTEIN L13"/>
    <property type="match status" value="1"/>
</dbReference>
<evidence type="ECO:0000256" key="1">
    <source>
        <dbReference type="ARBA" id="ARBA00006227"/>
    </source>
</evidence>
<dbReference type="FunFam" id="3.90.1180.10:FF:000001">
    <property type="entry name" value="50S ribosomal protein L13"/>
    <property type="match status" value="1"/>
</dbReference>
<dbReference type="OrthoDB" id="9801330at2"/>
<keyword evidence="3 5" id="KW-0687">Ribonucleoprotein</keyword>
<keyword evidence="7" id="KW-1185">Reference proteome</keyword>
<dbReference type="EMBL" id="JACHMC010000001">
    <property type="protein sequence ID" value="MBB4882176.1"/>
    <property type="molecule type" value="Genomic_DNA"/>
</dbReference>
<evidence type="ECO:0000313" key="6">
    <source>
        <dbReference type="EMBL" id="MBB4882176.1"/>
    </source>
</evidence>
<dbReference type="CDD" id="cd00392">
    <property type="entry name" value="Ribosomal_L13"/>
    <property type="match status" value="1"/>
</dbReference>
<comment type="similarity">
    <text evidence="1 5">Belongs to the universal ribosomal protein uL13 family.</text>
</comment>
<dbReference type="AlphaFoldDB" id="A0A4Y8X585"/>
<gene>
    <name evidence="5" type="primary">rplM</name>
    <name evidence="6" type="ORF">BJ976_000527</name>
</gene>
<comment type="function">
    <text evidence="5">This protein is one of the early assembly proteins of the 50S ribosomal subunit, although it is not seen to bind rRNA by itself. It is important during the early stages of 50S assembly.</text>
</comment>
<dbReference type="GO" id="GO:0003729">
    <property type="term" value="F:mRNA binding"/>
    <property type="evidence" value="ECO:0007669"/>
    <property type="project" value="TreeGrafter"/>
</dbReference>
<dbReference type="PANTHER" id="PTHR11545:SF2">
    <property type="entry name" value="LARGE RIBOSOMAL SUBUNIT PROTEIN UL13M"/>
    <property type="match status" value="1"/>
</dbReference>
<dbReference type="GO" id="GO:0006412">
    <property type="term" value="P:translation"/>
    <property type="evidence" value="ECO:0007669"/>
    <property type="project" value="UniProtKB-UniRule"/>
</dbReference>
<dbReference type="GO" id="GO:0017148">
    <property type="term" value="P:negative regulation of translation"/>
    <property type="evidence" value="ECO:0007669"/>
    <property type="project" value="TreeGrafter"/>
</dbReference>
<dbReference type="GO" id="GO:0022625">
    <property type="term" value="C:cytosolic large ribosomal subunit"/>
    <property type="evidence" value="ECO:0007669"/>
    <property type="project" value="TreeGrafter"/>
</dbReference>
<evidence type="ECO:0000256" key="5">
    <source>
        <dbReference type="HAMAP-Rule" id="MF_01366"/>
    </source>
</evidence>
<evidence type="ECO:0000256" key="3">
    <source>
        <dbReference type="ARBA" id="ARBA00023274"/>
    </source>
</evidence>
<evidence type="ECO:0000256" key="2">
    <source>
        <dbReference type="ARBA" id="ARBA00022980"/>
    </source>
</evidence>
<evidence type="ECO:0000313" key="7">
    <source>
        <dbReference type="Proteomes" id="UP000560081"/>
    </source>
</evidence>
<dbReference type="GO" id="GO:0003735">
    <property type="term" value="F:structural constituent of ribosome"/>
    <property type="evidence" value="ECO:0007669"/>
    <property type="project" value="InterPro"/>
</dbReference>
<accession>A0A4Y8X585</accession>
<dbReference type="InterPro" id="IPR005822">
    <property type="entry name" value="Ribosomal_uL13"/>
</dbReference>
<dbReference type="Proteomes" id="UP000560081">
    <property type="component" value="Unassembled WGS sequence"/>
</dbReference>
<dbReference type="Gene3D" id="3.90.1180.10">
    <property type="entry name" value="Ribosomal protein L13"/>
    <property type="match status" value="1"/>
</dbReference>
<dbReference type="InterPro" id="IPR036899">
    <property type="entry name" value="Ribosomal_uL13_sf"/>
</dbReference>
<sequence>MRTYTPKPGDADRQWHIIDATDIVLGRLATHTATLLRGKHKPTFAPHMDMGDYVIIVNAEKVALTGSKLEKKRAYRHSGYPGGLKSESYAELLEKNPVRAVEKAVKGMLPKNSLAAQQMTKLKVYRGAEHPHAAQQPATFEIGQVAQ</sequence>